<name>A0A4R5TP82_9GAMM</name>
<sequence length="93" mass="10508">MIAPRHFGRGPDAQALERAGQEFHAFAAVLDETLAGRTWLVGDRLSYADFRVASVLPFAAEARLPLDGYRHIEDWHARLMDLDAWRSPFEGLD</sequence>
<keyword evidence="4" id="KW-1185">Reference proteome</keyword>
<dbReference type="Proteomes" id="UP000294796">
    <property type="component" value="Unassembled WGS sequence"/>
</dbReference>
<dbReference type="InterPro" id="IPR004046">
    <property type="entry name" value="GST_C"/>
</dbReference>
<dbReference type="AlphaFoldDB" id="A0A4R5TP82"/>
<organism evidence="3 4">
    <name type="scientific">Luteimonas aestuarii</name>
    <dbReference type="NCBI Taxonomy" id="453837"/>
    <lineage>
        <taxon>Bacteria</taxon>
        <taxon>Pseudomonadati</taxon>
        <taxon>Pseudomonadota</taxon>
        <taxon>Gammaproteobacteria</taxon>
        <taxon>Lysobacterales</taxon>
        <taxon>Lysobacteraceae</taxon>
        <taxon>Luteimonas</taxon>
    </lineage>
</organism>
<comment type="caution">
    <text evidence="3">The sequence shown here is derived from an EMBL/GenBank/DDBJ whole genome shotgun (WGS) entry which is preliminary data.</text>
</comment>
<dbReference type="PANTHER" id="PTHR44051">
    <property type="entry name" value="GLUTATHIONE S-TRANSFERASE-RELATED"/>
    <property type="match status" value="1"/>
</dbReference>
<dbReference type="OrthoDB" id="5958450at2"/>
<proteinExistence type="predicted"/>
<evidence type="ECO:0000313" key="3">
    <source>
        <dbReference type="EMBL" id="TDK22712.1"/>
    </source>
</evidence>
<dbReference type="GO" id="GO:0016740">
    <property type="term" value="F:transferase activity"/>
    <property type="evidence" value="ECO:0007669"/>
    <property type="project" value="UniProtKB-KW"/>
</dbReference>
<dbReference type="SUPFAM" id="SSF47616">
    <property type="entry name" value="GST C-terminal domain-like"/>
    <property type="match status" value="1"/>
</dbReference>
<evidence type="ECO:0000313" key="4">
    <source>
        <dbReference type="Proteomes" id="UP000294796"/>
    </source>
</evidence>
<dbReference type="Pfam" id="PF00043">
    <property type="entry name" value="GST_C"/>
    <property type="match status" value="1"/>
</dbReference>
<evidence type="ECO:0000259" key="2">
    <source>
        <dbReference type="PROSITE" id="PS50405"/>
    </source>
</evidence>
<evidence type="ECO:0000256" key="1">
    <source>
        <dbReference type="ARBA" id="ARBA00022679"/>
    </source>
</evidence>
<dbReference type="PANTHER" id="PTHR44051:SF20">
    <property type="entry name" value="GLUTATHIONE TRANSFERASE 1 (EUROFUNG)"/>
    <property type="match status" value="1"/>
</dbReference>
<dbReference type="InterPro" id="IPR036282">
    <property type="entry name" value="Glutathione-S-Trfase_C_sf"/>
</dbReference>
<dbReference type="PROSITE" id="PS50405">
    <property type="entry name" value="GST_CTER"/>
    <property type="match status" value="1"/>
</dbReference>
<feature type="domain" description="GST C-terminal" evidence="2">
    <location>
        <begin position="1"/>
        <end position="93"/>
    </location>
</feature>
<dbReference type="InterPro" id="IPR010987">
    <property type="entry name" value="Glutathione-S-Trfase_C-like"/>
</dbReference>
<protein>
    <recommendedName>
        <fullName evidence="2">GST C-terminal domain-containing protein</fullName>
    </recommendedName>
</protein>
<dbReference type="EMBL" id="SMTF01000012">
    <property type="protein sequence ID" value="TDK22712.1"/>
    <property type="molecule type" value="Genomic_DNA"/>
</dbReference>
<accession>A0A4R5TP82</accession>
<gene>
    <name evidence="3" type="ORF">E2F46_13200</name>
</gene>
<dbReference type="Gene3D" id="1.20.1050.10">
    <property type="match status" value="1"/>
</dbReference>
<reference evidence="3 4" key="1">
    <citation type="submission" date="2019-03" db="EMBL/GenBank/DDBJ databases">
        <title>Luteimonas zhaokaii sp.nov., isolated from the rectal contents of Plateau pika in Yushu, Qinghai Province, China.</title>
        <authorList>
            <person name="Zhang G."/>
        </authorList>
    </citation>
    <scope>NUCLEOTIDE SEQUENCE [LARGE SCALE GENOMIC DNA]</scope>
    <source>
        <strain evidence="3 4">B9</strain>
    </source>
</reference>
<keyword evidence="1" id="KW-0808">Transferase</keyword>